<sequence length="114" mass="13132">MADMAVLEPISYEEATSIEGWKEAMQAELKMIHKSQTWELADKPSHKKVIGVKWVYRIKLNTDGSLNRLKARLVVKGFSQQYGVDSMKTFSLVARLDTIRLFLALAAQMRWKIF</sequence>
<evidence type="ECO:0000313" key="2">
    <source>
        <dbReference type="Proteomes" id="UP000818029"/>
    </source>
</evidence>
<reference evidence="2" key="1">
    <citation type="journal article" date="2020" name="Nat. Genet.">
        <title>Genomic diversifications of five Gossypium allopolyploid species and their impact on cotton improvement.</title>
        <authorList>
            <person name="Chen Z.J."/>
            <person name="Sreedasyam A."/>
            <person name="Ando A."/>
            <person name="Song Q."/>
            <person name="De Santiago L.M."/>
            <person name="Hulse-Kemp A.M."/>
            <person name="Ding M."/>
            <person name="Ye W."/>
            <person name="Kirkbride R.C."/>
            <person name="Jenkins J."/>
            <person name="Plott C."/>
            <person name="Lovell J."/>
            <person name="Lin Y.M."/>
            <person name="Vaughn R."/>
            <person name="Liu B."/>
            <person name="Simpson S."/>
            <person name="Scheffler B.E."/>
            <person name="Wen L."/>
            <person name="Saski C.A."/>
            <person name="Grover C.E."/>
            <person name="Hu G."/>
            <person name="Conover J.L."/>
            <person name="Carlson J.W."/>
            <person name="Shu S."/>
            <person name="Boston L.B."/>
            <person name="Williams M."/>
            <person name="Peterson D.G."/>
            <person name="McGee K."/>
            <person name="Jones D.C."/>
            <person name="Wendel J.F."/>
            <person name="Stelly D.M."/>
            <person name="Grimwood J."/>
            <person name="Schmutz J."/>
        </authorList>
    </citation>
    <scope>NUCLEOTIDE SEQUENCE [LARGE SCALE GENOMIC DNA]</scope>
    <source>
        <strain evidence="2">cv. TM-1</strain>
    </source>
</reference>
<dbReference type="RefSeq" id="XP_016747482.1">
    <property type="nucleotide sequence ID" value="XM_016891993.1"/>
</dbReference>
<gene>
    <name evidence="3" type="primary">LOC107956285</name>
</gene>
<dbReference type="KEGG" id="ghi:107956285"/>
<dbReference type="GeneID" id="107956285"/>
<dbReference type="Pfam" id="PF07727">
    <property type="entry name" value="RVT_2"/>
    <property type="match status" value="1"/>
</dbReference>
<proteinExistence type="predicted"/>
<organism evidence="2 3">
    <name type="scientific">Gossypium hirsutum</name>
    <name type="common">Upland cotton</name>
    <name type="synonym">Gossypium mexicanum</name>
    <dbReference type="NCBI Taxonomy" id="3635"/>
    <lineage>
        <taxon>Eukaryota</taxon>
        <taxon>Viridiplantae</taxon>
        <taxon>Streptophyta</taxon>
        <taxon>Embryophyta</taxon>
        <taxon>Tracheophyta</taxon>
        <taxon>Spermatophyta</taxon>
        <taxon>Magnoliopsida</taxon>
        <taxon>eudicotyledons</taxon>
        <taxon>Gunneridae</taxon>
        <taxon>Pentapetalae</taxon>
        <taxon>rosids</taxon>
        <taxon>malvids</taxon>
        <taxon>Malvales</taxon>
        <taxon>Malvaceae</taxon>
        <taxon>Malvoideae</taxon>
        <taxon>Gossypium</taxon>
    </lineage>
</organism>
<dbReference type="OrthoDB" id="1749346at2759"/>
<dbReference type="Proteomes" id="UP000818029">
    <property type="component" value="Chromosome D04"/>
</dbReference>
<dbReference type="AlphaFoldDB" id="A0A1U8P8E3"/>
<dbReference type="STRING" id="3635.A0A1U8P8E3"/>
<name>A0A1U8P8E3_GOSHI</name>
<dbReference type="InterPro" id="IPR013103">
    <property type="entry name" value="RVT_2"/>
</dbReference>
<accession>A0A1U8P8E3</accession>
<feature type="domain" description="Reverse transcriptase Ty1/copia-type" evidence="1">
    <location>
        <begin position="36"/>
        <end position="113"/>
    </location>
</feature>
<evidence type="ECO:0000259" key="1">
    <source>
        <dbReference type="Pfam" id="PF07727"/>
    </source>
</evidence>
<dbReference type="PaxDb" id="3635-A0A1U8P8E3"/>
<reference evidence="3" key="2">
    <citation type="submission" date="2025-08" db="UniProtKB">
        <authorList>
            <consortium name="RefSeq"/>
        </authorList>
    </citation>
    <scope>IDENTIFICATION</scope>
</reference>
<evidence type="ECO:0000313" key="3">
    <source>
        <dbReference type="RefSeq" id="XP_016747482.1"/>
    </source>
</evidence>
<protein>
    <submittedName>
        <fullName evidence="3">Uncharacterized mitochondrial protein AtMg00820-like</fullName>
    </submittedName>
</protein>
<keyword evidence="2" id="KW-1185">Reference proteome</keyword>